<gene>
    <name evidence="8" type="ORF">AB0H72_08385</name>
</gene>
<accession>A0ABV3F4Y2</accession>
<organism evidence="8 9">
    <name type="scientific">Nocardia fusca</name>
    <dbReference type="NCBI Taxonomy" id="941183"/>
    <lineage>
        <taxon>Bacteria</taxon>
        <taxon>Bacillati</taxon>
        <taxon>Actinomycetota</taxon>
        <taxon>Actinomycetes</taxon>
        <taxon>Mycobacteriales</taxon>
        <taxon>Nocardiaceae</taxon>
        <taxon>Nocardia</taxon>
    </lineage>
</organism>
<dbReference type="EC" id="1.-.-.-" evidence="8"/>
<dbReference type="InterPro" id="IPR009075">
    <property type="entry name" value="AcylCo_DH/oxidase_C"/>
</dbReference>
<evidence type="ECO:0000256" key="3">
    <source>
        <dbReference type="ARBA" id="ARBA00022630"/>
    </source>
</evidence>
<evidence type="ECO:0000259" key="6">
    <source>
        <dbReference type="Pfam" id="PF00441"/>
    </source>
</evidence>
<dbReference type="Gene3D" id="2.40.110.10">
    <property type="entry name" value="Butyryl-CoA Dehydrogenase, subunit A, domain 2"/>
    <property type="match status" value="1"/>
</dbReference>
<evidence type="ECO:0000259" key="7">
    <source>
        <dbReference type="Pfam" id="PF02771"/>
    </source>
</evidence>
<comment type="caution">
    <text evidence="8">The sequence shown here is derived from an EMBL/GenBank/DDBJ whole genome shotgun (WGS) entry which is preliminary data.</text>
</comment>
<keyword evidence="5 8" id="KW-0560">Oxidoreductase</keyword>
<dbReference type="InterPro" id="IPR013786">
    <property type="entry name" value="AcylCoA_DH/ox_N"/>
</dbReference>
<evidence type="ECO:0000313" key="8">
    <source>
        <dbReference type="EMBL" id="MEV0362707.1"/>
    </source>
</evidence>
<reference evidence="8 9" key="1">
    <citation type="submission" date="2024-06" db="EMBL/GenBank/DDBJ databases">
        <title>The Natural Products Discovery Center: Release of the First 8490 Sequenced Strains for Exploring Actinobacteria Biosynthetic Diversity.</title>
        <authorList>
            <person name="Kalkreuter E."/>
            <person name="Kautsar S.A."/>
            <person name="Yang D."/>
            <person name="Bader C.D."/>
            <person name="Teijaro C.N."/>
            <person name="Fluegel L."/>
            <person name="Davis C.M."/>
            <person name="Simpson J.R."/>
            <person name="Lauterbach L."/>
            <person name="Steele A.D."/>
            <person name="Gui C."/>
            <person name="Meng S."/>
            <person name="Li G."/>
            <person name="Viehrig K."/>
            <person name="Ye F."/>
            <person name="Su P."/>
            <person name="Kiefer A.F."/>
            <person name="Nichols A."/>
            <person name="Cepeda A.J."/>
            <person name="Yan W."/>
            <person name="Fan B."/>
            <person name="Jiang Y."/>
            <person name="Adhikari A."/>
            <person name="Zheng C.-J."/>
            <person name="Schuster L."/>
            <person name="Cowan T.M."/>
            <person name="Smanski M.J."/>
            <person name="Chevrette M.G."/>
            <person name="De Carvalho L.P.S."/>
            <person name="Shen B."/>
        </authorList>
    </citation>
    <scope>NUCLEOTIDE SEQUENCE [LARGE SCALE GENOMIC DNA]</scope>
    <source>
        <strain evidence="8 9">NPDC050671</strain>
    </source>
</reference>
<dbReference type="SUPFAM" id="SSF47203">
    <property type="entry name" value="Acyl-CoA dehydrogenase C-terminal domain-like"/>
    <property type="match status" value="1"/>
</dbReference>
<evidence type="ECO:0000256" key="4">
    <source>
        <dbReference type="ARBA" id="ARBA00022827"/>
    </source>
</evidence>
<evidence type="ECO:0000256" key="2">
    <source>
        <dbReference type="ARBA" id="ARBA00009347"/>
    </source>
</evidence>
<dbReference type="Pfam" id="PF00441">
    <property type="entry name" value="Acyl-CoA_dh_1"/>
    <property type="match status" value="1"/>
</dbReference>
<dbReference type="InterPro" id="IPR046373">
    <property type="entry name" value="Acyl-CoA_Oxase/DH_mid-dom_sf"/>
</dbReference>
<dbReference type="PANTHER" id="PTHR43884:SF20">
    <property type="entry name" value="ACYL-COA DEHYDROGENASE FADE28"/>
    <property type="match status" value="1"/>
</dbReference>
<dbReference type="Gene3D" id="1.10.540.10">
    <property type="entry name" value="Acyl-CoA dehydrogenase/oxidase, N-terminal domain"/>
    <property type="match status" value="1"/>
</dbReference>
<evidence type="ECO:0000256" key="1">
    <source>
        <dbReference type="ARBA" id="ARBA00001974"/>
    </source>
</evidence>
<dbReference type="Proteomes" id="UP001551658">
    <property type="component" value="Unassembled WGS sequence"/>
</dbReference>
<dbReference type="InterPro" id="IPR036250">
    <property type="entry name" value="AcylCo_DH-like_C"/>
</dbReference>
<dbReference type="GO" id="GO:0016491">
    <property type="term" value="F:oxidoreductase activity"/>
    <property type="evidence" value="ECO:0007669"/>
    <property type="project" value="UniProtKB-KW"/>
</dbReference>
<sequence length="382" mass="39607">MSGEFTEFHDELRTVARELLGKSGAAGRIDWPVLVRAGWPGLEVAEEHGGAGAGLVEVGILLEEVGRAVARTAYPSAASVGIGALALLEPNAHRDAVLRETVAGTAIPIAVLGGNMVPAAGGETACAGTGGIVPTFRVVQTIEGFEVSGSADFVLDAAAATTLLIPARAPDGAVWVAAVAPGAPGVRIEERPVVDETRSLGRVVAQGVVLAPEAVRPFRADIVCGPRALYDRAALAVACDSLGVGAAMLDATVEYVRVREQFDRPIGSFQAVKHACADMFVDLTVARRLVSDALAVPMDGAAHARRAVSAAKACAGEAGVRIAGKAVQLHGGIGYTWESGIHRYLKRATLDRALFGTPADHRREFADRYRGEPPAPARPVGE</sequence>
<keyword evidence="4" id="KW-0274">FAD</keyword>
<evidence type="ECO:0000313" key="9">
    <source>
        <dbReference type="Proteomes" id="UP001551658"/>
    </source>
</evidence>
<dbReference type="RefSeq" id="WP_357975684.1">
    <property type="nucleotide sequence ID" value="NZ_JBFAIH010000003.1"/>
</dbReference>
<dbReference type="Pfam" id="PF02771">
    <property type="entry name" value="Acyl-CoA_dh_N"/>
    <property type="match status" value="1"/>
</dbReference>
<dbReference type="InterPro" id="IPR037069">
    <property type="entry name" value="AcylCoA_DH/ox_N_sf"/>
</dbReference>
<dbReference type="PANTHER" id="PTHR43884">
    <property type="entry name" value="ACYL-COA DEHYDROGENASE"/>
    <property type="match status" value="1"/>
</dbReference>
<comment type="similarity">
    <text evidence="2">Belongs to the acyl-CoA dehydrogenase family.</text>
</comment>
<dbReference type="InterPro" id="IPR009100">
    <property type="entry name" value="AcylCoA_DH/oxidase_NM_dom_sf"/>
</dbReference>
<keyword evidence="9" id="KW-1185">Reference proteome</keyword>
<feature type="domain" description="Acyl-CoA dehydrogenase/oxidase C-terminal" evidence="6">
    <location>
        <begin position="234"/>
        <end position="367"/>
    </location>
</feature>
<evidence type="ECO:0000256" key="5">
    <source>
        <dbReference type="ARBA" id="ARBA00023002"/>
    </source>
</evidence>
<name>A0ABV3F4Y2_9NOCA</name>
<comment type="cofactor">
    <cofactor evidence="1">
        <name>FAD</name>
        <dbReference type="ChEBI" id="CHEBI:57692"/>
    </cofactor>
</comment>
<proteinExistence type="inferred from homology"/>
<dbReference type="Gene3D" id="1.20.140.10">
    <property type="entry name" value="Butyryl-CoA Dehydrogenase, subunit A, domain 3"/>
    <property type="match status" value="1"/>
</dbReference>
<keyword evidence="3" id="KW-0285">Flavoprotein</keyword>
<protein>
    <submittedName>
        <fullName evidence="8">Acyl-CoA dehydrogenase family protein</fullName>
        <ecNumber evidence="8">1.-.-.-</ecNumber>
    </submittedName>
</protein>
<dbReference type="EMBL" id="JBFAIH010000003">
    <property type="protein sequence ID" value="MEV0362707.1"/>
    <property type="molecule type" value="Genomic_DNA"/>
</dbReference>
<dbReference type="SUPFAM" id="SSF56645">
    <property type="entry name" value="Acyl-CoA dehydrogenase NM domain-like"/>
    <property type="match status" value="1"/>
</dbReference>
<feature type="domain" description="Acyl-CoA dehydrogenase/oxidase N-terminal" evidence="7">
    <location>
        <begin position="12"/>
        <end position="87"/>
    </location>
</feature>